<comment type="similarity">
    <text evidence="1 8">Belongs to the peptidase S10 family.</text>
</comment>
<dbReference type="EMBL" id="DS995705">
    <property type="protein sequence ID" value="EEQ32667.1"/>
    <property type="molecule type" value="Genomic_DNA"/>
</dbReference>
<protein>
    <recommendedName>
        <fullName evidence="8">Carboxypeptidase</fullName>
        <ecNumber evidence="8">3.4.16.-</ecNumber>
    </recommendedName>
</protein>
<reference evidence="10" key="1">
    <citation type="journal article" date="2012" name="MBio">
        <title>Comparative genome analysis of Trichophyton rubrum and related dermatophytes reveals candidate genes involved in infection.</title>
        <authorList>
            <person name="Martinez D.A."/>
            <person name="Oliver B.G."/>
            <person name="Graeser Y."/>
            <person name="Goldberg J.M."/>
            <person name="Li W."/>
            <person name="Martinez-Rossi N.M."/>
            <person name="Monod M."/>
            <person name="Shelest E."/>
            <person name="Barton R.C."/>
            <person name="Birch E."/>
            <person name="Brakhage A.A."/>
            <person name="Chen Z."/>
            <person name="Gurr S.J."/>
            <person name="Heiman D."/>
            <person name="Heitman J."/>
            <person name="Kosti I."/>
            <person name="Rossi A."/>
            <person name="Saif S."/>
            <person name="Samalova M."/>
            <person name="Saunders C.W."/>
            <person name="Shea T."/>
            <person name="Summerbell R.C."/>
            <person name="Xu J."/>
            <person name="Young S."/>
            <person name="Zeng Q."/>
            <person name="Birren B.W."/>
            <person name="Cuomo C.A."/>
            <person name="White T.C."/>
        </authorList>
    </citation>
    <scope>NUCLEOTIDE SEQUENCE [LARGE SCALE GENOMIC DNA]</scope>
    <source>
        <strain evidence="10">ATCC MYA-4605 / CBS 113480</strain>
    </source>
</reference>
<dbReference type="STRING" id="554155.C5FS14"/>
<dbReference type="eggNOG" id="KOG1282">
    <property type="taxonomic scope" value="Eukaryota"/>
</dbReference>
<dbReference type="Gene3D" id="1.10.287.410">
    <property type="match status" value="1"/>
</dbReference>
<dbReference type="GO" id="GO:0004185">
    <property type="term" value="F:serine-type carboxypeptidase activity"/>
    <property type="evidence" value="ECO:0007669"/>
    <property type="project" value="UniProtKB-UniRule"/>
</dbReference>
<dbReference type="PROSITE" id="PS00131">
    <property type="entry name" value="CARBOXYPEPT_SER_SER"/>
    <property type="match status" value="1"/>
</dbReference>
<dbReference type="Proteomes" id="UP000002035">
    <property type="component" value="Unassembled WGS sequence"/>
</dbReference>
<dbReference type="Pfam" id="PF00450">
    <property type="entry name" value="Peptidase_S10"/>
    <property type="match status" value="1"/>
</dbReference>
<dbReference type="OMA" id="AIANNMS"/>
<keyword evidence="7" id="KW-0325">Glycoprotein</keyword>
<evidence type="ECO:0000256" key="7">
    <source>
        <dbReference type="ARBA" id="ARBA00023180"/>
    </source>
</evidence>
<evidence type="ECO:0000256" key="3">
    <source>
        <dbReference type="ARBA" id="ARBA00022670"/>
    </source>
</evidence>
<evidence type="ECO:0000256" key="8">
    <source>
        <dbReference type="RuleBase" id="RU361156"/>
    </source>
</evidence>
<sequence>MYAPKKGYCAHHLLPPPGNLFAELFIDRQDCLHLLFFACGYDSERSAHKVADDGSAIRYKNGLFPPSMSPNSIACLHQSTMKGLLSMLLVGAARTLAAPHEAGIMAEGMLSTEGKAIWGSIKKSVPEAQITHFFNAPKPHQARPESYWDHVVSGQSIESTWIHSDGEGRSDISEYSMRIKTVDPSKLGVDTVKQYSGYLDNSADDKHLFFWFFESRNDPTNDPIILWLSGGPGCSSMTGLFMEMGPARIDENIKVVHNPHSWINNASMIFLDQPVNVGFSYGEKGVYNTPAASKDVFAFLTMFFKQFPQYSKQDFHISGESYAGHYIPVYAADILQQESNINLKSILIGNGLTDPYTQNAYYEPMGCGEGGYDAVLDEATCQTMKEAIPECQKQIKACYDEPTDVGACVRSAGFCQEAFLSPYSKTGRNVYDVRSPCEDPENLCYPILGWISKYLNMPEVMSAVGTETKSFSSCNDEVNRRFFSQGDWNQPFHRKVPEVLTKIPVLIYAGDADYICNWLGNHAWCDALNWPGQGDFKPKKLTGVKHSVTGKEIGQVKNHGGFAFLRIYGAGHLVPYDQPENSLDIFNRWIGGEWTK</sequence>
<keyword evidence="3 8" id="KW-0645">Protease</keyword>
<dbReference type="GO" id="GO:0006508">
    <property type="term" value="P:proteolysis"/>
    <property type="evidence" value="ECO:0007669"/>
    <property type="project" value="UniProtKB-KW"/>
</dbReference>
<dbReference type="OrthoDB" id="443318at2759"/>
<evidence type="ECO:0000256" key="1">
    <source>
        <dbReference type="ARBA" id="ARBA00009431"/>
    </source>
</evidence>
<dbReference type="PANTHER" id="PTHR11802:SF113">
    <property type="entry name" value="SERINE CARBOXYPEPTIDASE CTSA-4.1"/>
    <property type="match status" value="1"/>
</dbReference>
<dbReference type="MEROPS" id="S10.001"/>
<name>C5FS14_ARTOC</name>
<evidence type="ECO:0000256" key="2">
    <source>
        <dbReference type="ARBA" id="ARBA00022645"/>
    </source>
</evidence>
<dbReference type="InterPro" id="IPR018202">
    <property type="entry name" value="Ser_caboxypep_ser_AS"/>
</dbReference>
<dbReference type="GeneID" id="9224623"/>
<accession>C5FS14</accession>
<gene>
    <name evidence="9" type="ORF">MCYG_05486</name>
</gene>
<keyword evidence="2 8" id="KW-0121">Carboxypeptidase</keyword>
<dbReference type="PANTHER" id="PTHR11802">
    <property type="entry name" value="SERINE PROTEASE FAMILY S10 SERINE CARBOXYPEPTIDASE"/>
    <property type="match status" value="1"/>
</dbReference>
<dbReference type="RefSeq" id="XP_002845617.1">
    <property type="nucleotide sequence ID" value="XM_002845571.1"/>
</dbReference>
<dbReference type="HOGENOM" id="CLU_008523_10_4_1"/>
<dbReference type="InterPro" id="IPR001563">
    <property type="entry name" value="Peptidase_S10"/>
</dbReference>
<evidence type="ECO:0000313" key="10">
    <source>
        <dbReference type="Proteomes" id="UP000002035"/>
    </source>
</evidence>
<dbReference type="EC" id="3.4.16.-" evidence="8"/>
<dbReference type="AlphaFoldDB" id="C5FS14"/>
<keyword evidence="4" id="KW-0732">Signal</keyword>
<dbReference type="VEuPathDB" id="FungiDB:MCYG_05486"/>
<evidence type="ECO:0000313" key="9">
    <source>
        <dbReference type="EMBL" id="EEQ32667.1"/>
    </source>
</evidence>
<keyword evidence="5 8" id="KW-0378">Hydrolase</keyword>
<dbReference type="InterPro" id="IPR033124">
    <property type="entry name" value="Ser_caboxypep_his_AS"/>
</dbReference>
<dbReference type="InterPro" id="IPR029058">
    <property type="entry name" value="AB_hydrolase_fold"/>
</dbReference>
<dbReference type="Gene3D" id="3.40.50.1820">
    <property type="entry name" value="alpha/beta hydrolase"/>
    <property type="match status" value="1"/>
</dbReference>
<proteinExistence type="inferred from homology"/>
<evidence type="ECO:0000256" key="4">
    <source>
        <dbReference type="ARBA" id="ARBA00022729"/>
    </source>
</evidence>
<keyword evidence="6" id="KW-1015">Disulfide bond</keyword>
<dbReference type="PRINTS" id="PR00724">
    <property type="entry name" value="CRBOXYPTASEC"/>
</dbReference>
<dbReference type="PROSITE" id="PS00560">
    <property type="entry name" value="CARBOXYPEPT_SER_HIS"/>
    <property type="match status" value="1"/>
</dbReference>
<dbReference type="SUPFAM" id="SSF53474">
    <property type="entry name" value="alpha/beta-Hydrolases"/>
    <property type="match status" value="1"/>
</dbReference>
<keyword evidence="10" id="KW-1185">Reference proteome</keyword>
<evidence type="ECO:0000256" key="5">
    <source>
        <dbReference type="ARBA" id="ARBA00022801"/>
    </source>
</evidence>
<organism evidence="9 10">
    <name type="scientific">Arthroderma otae (strain ATCC MYA-4605 / CBS 113480)</name>
    <name type="common">Microsporum canis</name>
    <dbReference type="NCBI Taxonomy" id="554155"/>
    <lineage>
        <taxon>Eukaryota</taxon>
        <taxon>Fungi</taxon>
        <taxon>Dikarya</taxon>
        <taxon>Ascomycota</taxon>
        <taxon>Pezizomycotina</taxon>
        <taxon>Eurotiomycetes</taxon>
        <taxon>Eurotiomycetidae</taxon>
        <taxon>Onygenales</taxon>
        <taxon>Arthrodermataceae</taxon>
        <taxon>Microsporum</taxon>
    </lineage>
</organism>
<evidence type="ECO:0000256" key="6">
    <source>
        <dbReference type="ARBA" id="ARBA00023157"/>
    </source>
</evidence>
<dbReference type="GO" id="GO:0000324">
    <property type="term" value="C:fungal-type vacuole"/>
    <property type="evidence" value="ECO:0007669"/>
    <property type="project" value="TreeGrafter"/>
</dbReference>